<dbReference type="Pfam" id="PF19890">
    <property type="entry name" value="DUF6363"/>
    <property type="match status" value="1"/>
</dbReference>
<evidence type="ECO:0000256" key="3">
    <source>
        <dbReference type="ARBA" id="ARBA00023098"/>
    </source>
</evidence>
<dbReference type="PANTHER" id="PTHR14226:SF25">
    <property type="entry name" value="PHOSPHOESTERASE"/>
    <property type="match status" value="1"/>
</dbReference>
<dbReference type="AlphaFoldDB" id="A0A1I0ZLC6"/>
<evidence type="ECO:0000256" key="4">
    <source>
        <dbReference type="PROSITE-ProRule" id="PRU01161"/>
    </source>
</evidence>
<dbReference type="InterPro" id="IPR002641">
    <property type="entry name" value="PNPLA_dom"/>
</dbReference>
<dbReference type="Proteomes" id="UP000198619">
    <property type="component" value="Unassembled WGS sequence"/>
</dbReference>
<dbReference type="Pfam" id="PF01734">
    <property type="entry name" value="Patatin"/>
    <property type="match status" value="1"/>
</dbReference>
<dbReference type="EMBL" id="FOKI01000022">
    <property type="protein sequence ID" value="SFB25896.1"/>
    <property type="molecule type" value="Genomic_DNA"/>
</dbReference>
<dbReference type="CDD" id="cd07208">
    <property type="entry name" value="Pat_hypo_Ecoli_yjju_like"/>
    <property type="match status" value="1"/>
</dbReference>
<dbReference type="InterPro" id="IPR050301">
    <property type="entry name" value="NTE"/>
</dbReference>
<feature type="short sequence motif" description="GXSXG" evidence="4">
    <location>
        <begin position="37"/>
        <end position="41"/>
    </location>
</feature>
<evidence type="ECO:0000313" key="7">
    <source>
        <dbReference type="Proteomes" id="UP000198619"/>
    </source>
</evidence>
<dbReference type="STRING" id="84698.SAMN04488528_102226"/>
<evidence type="ECO:0000256" key="1">
    <source>
        <dbReference type="ARBA" id="ARBA00022801"/>
    </source>
</evidence>
<dbReference type="InterPro" id="IPR045943">
    <property type="entry name" value="DUF6363"/>
</dbReference>
<name>A0A1I0ZLC6_9CLOT</name>
<organism evidence="6 7">
    <name type="scientific">Clostridium frigidicarnis</name>
    <dbReference type="NCBI Taxonomy" id="84698"/>
    <lineage>
        <taxon>Bacteria</taxon>
        <taxon>Bacillati</taxon>
        <taxon>Bacillota</taxon>
        <taxon>Clostridia</taxon>
        <taxon>Eubacteriales</taxon>
        <taxon>Clostridiaceae</taxon>
        <taxon>Clostridium</taxon>
    </lineage>
</organism>
<proteinExistence type="predicted"/>
<evidence type="ECO:0000259" key="5">
    <source>
        <dbReference type="PROSITE" id="PS51635"/>
    </source>
</evidence>
<protein>
    <submittedName>
        <fullName evidence="6">Predicted phospholipase, patatin/cPLA2 family</fullName>
    </submittedName>
</protein>
<accession>A0A1I0ZLC6</accession>
<dbReference type="InterPro" id="IPR037483">
    <property type="entry name" value="YjjU-like"/>
</dbReference>
<feature type="short sequence motif" description="GXGXXG" evidence="4">
    <location>
        <begin position="10"/>
        <end position="15"/>
    </location>
</feature>
<dbReference type="PANTHER" id="PTHR14226">
    <property type="entry name" value="NEUROPATHY TARGET ESTERASE/SWISS CHEESE D.MELANOGASTER"/>
    <property type="match status" value="1"/>
</dbReference>
<feature type="active site" description="Proton acceptor" evidence="4">
    <location>
        <position position="159"/>
    </location>
</feature>
<dbReference type="PROSITE" id="PS51635">
    <property type="entry name" value="PNPLA"/>
    <property type="match status" value="1"/>
</dbReference>
<keyword evidence="3 4" id="KW-0443">Lipid metabolism</keyword>
<dbReference type="Gene3D" id="3.40.1090.10">
    <property type="entry name" value="Cytosolic phospholipase A2 catalytic domain"/>
    <property type="match status" value="2"/>
</dbReference>
<dbReference type="RefSeq" id="WP_090042049.1">
    <property type="nucleotide sequence ID" value="NZ_FOKI01000022.1"/>
</dbReference>
<gene>
    <name evidence="6" type="ORF">SAMN04488528_102226</name>
</gene>
<evidence type="ECO:0000313" key="6">
    <source>
        <dbReference type="EMBL" id="SFB25896.1"/>
    </source>
</evidence>
<dbReference type="InterPro" id="IPR016035">
    <property type="entry name" value="Acyl_Trfase/lysoPLipase"/>
</dbReference>
<keyword evidence="2 4" id="KW-0442">Lipid degradation</keyword>
<sequence length="282" mass="32436">MDKKALVLEGGGMRGVYTAGVLDLFLEKDIDMKYCIGVSAGATQTVSYLSKQYKRNYRVNIDYIRDKRYLSFRNLMKTGSIFGMDMLFDIIPNKLDPFDYKEFKEHDATLVVGVTNCETGRPEYYNLNDLDNGFDALRATISLPLVAPIVEYEGKKLLDGGITDPIPIKKSIEDGNEKHVIVLTQHKGYTKGKNKALSFIRRKYKRFPKLIEALEKRHEVYNETLELLDELEKEGKCFIIRPSEPLNIGRLERNTEKLNNAYEQGYDDAKNLYNKLMEFLGE</sequence>
<reference evidence="6 7" key="1">
    <citation type="submission" date="2016-10" db="EMBL/GenBank/DDBJ databases">
        <authorList>
            <person name="de Groot N.N."/>
        </authorList>
    </citation>
    <scope>NUCLEOTIDE SEQUENCE [LARGE SCALE GENOMIC DNA]</scope>
    <source>
        <strain evidence="6 7">DSM 12271</strain>
    </source>
</reference>
<keyword evidence="1 4" id="KW-0378">Hydrolase</keyword>
<evidence type="ECO:0000256" key="2">
    <source>
        <dbReference type="ARBA" id="ARBA00022963"/>
    </source>
</evidence>
<dbReference type="SUPFAM" id="SSF52151">
    <property type="entry name" value="FabD/lysophospholipase-like"/>
    <property type="match status" value="1"/>
</dbReference>
<dbReference type="OrthoDB" id="9802424at2"/>
<feature type="short sequence motif" description="DGA/G" evidence="4">
    <location>
        <begin position="159"/>
        <end position="161"/>
    </location>
</feature>
<feature type="domain" description="PNPLA" evidence="5">
    <location>
        <begin position="6"/>
        <end position="172"/>
    </location>
</feature>
<keyword evidence="7" id="KW-1185">Reference proteome</keyword>
<dbReference type="GO" id="GO:0016042">
    <property type="term" value="P:lipid catabolic process"/>
    <property type="evidence" value="ECO:0007669"/>
    <property type="project" value="UniProtKB-UniRule"/>
</dbReference>
<dbReference type="GO" id="GO:0016787">
    <property type="term" value="F:hydrolase activity"/>
    <property type="evidence" value="ECO:0007669"/>
    <property type="project" value="UniProtKB-UniRule"/>
</dbReference>
<feature type="active site" description="Nucleophile" evidence="4">
    <location>
        <position position="39"/>
    </location>
</feature>